<dbReference type="AlphaFoldDB" id="A0A1H3PPN7"/>
<protein>
    <submittedName>
        <fullName evidence="1">Uncharacterized protein</fullName>
    </submittedName>
</protein>
<dbReference type="EMBL" id="FNPZ01000002">
    <property type="protein sequence ID" value="SDZ02399.1"/>
    <property type="molecule type" value="Genomic_DNA"/>
</dbReference>
<keyword evidence="2" id="KW-1185">Reference proteome</keyword>
<evidence type="ECO:0000313" key="1">
    <source>
        <dbReference type="EMBL" id="SDZ02399.1"/>
    </source>
</evidence>
<evidence type="ECO:0000313" key="2">
    <source>
        <dbReference type="Proteomes" id="UP000198891"/>
    </source>
</evidence>
<reference evidence="1 2" key="1">
    <citation type="submission" date="2016-10" db="EMBL/GenBank/DDBJ databases">
        <authorList>
            <person name="de Groot N.N."/>
        </authorList>
    </citation>
    <scope>NUCLEOTIDE SEQUENCE [LARGE SCALE GENOMIC DNA]</scope>
    <source>
        <strain evidence="1 2">CGMCC 4.3491</strain>
    </source>
</reference>
<proteinExistence type="predicted"/>
<dbReference type="Proteomes" id="UP000198891">
    <property type="component" value="Unassembled WGS sequence"/>
</dbReference>
<sequence>MRVLAQYGSGMLTFPVTALVHTTDGRTLVTTDPDARFLRKWADGSSAWGYDLSVVGSLLPVRLYVEDIAEFELIAS</sequence>
<accession>A0A1H3PPN7</accession>
<name>A0A1H3PPN7_9MICO</name>
<organism evidence="1 2">
    <name type="scientific">Herbiconiux ginsengi</name>
    <dbReference type="NCBI Taxonomy" id="381665"/>
    <lineage>
        <taxon>Bacteria</taxon>
        <taxon>Bacillati</taxon>
        <taxon>Actinomycetota</taxon>
        <taxon>Actinomycetes</taxon>
        <taxon>Micrococcales</taxon>
        <taxon>Microbacteriaceae</taxon>
        <taxon>Herbiconiux</taxon>
    </lineage>
</organism>
<gene>
    <name evidence="1" type="ORF">SAMN05216554_1988</name>
</gene>